<accession>A0A168G1S5</accession>
<evidence type="ECO:0000256" key="6">
    <source>
        <dbReference type="ARBA" id="ARBA00023295"/>
    </source>
</evidence>
<dbReference type="InterPro" id="IPR013785">
    <property type="entry name" value="Aldolase_TIM"/>
</dbReference>
<dbReference type="FunFam" id="2.60.40.1180:FF:000028">
    <property type="entry name" value="Alpha-galactosidase"/>
    <property type="match status" value="1"/>
</dbReference>
<evidence type="ECO:0000256" key="4">
    <source>
        <dbReference type="ARBA" id="ARBA00023180"/>
    </source>
</evidence>
<dbReference type="GO" id="GO:0016052">
    <property type="term" value="P:carbohydrate catabolic process"/>
    <property type="evidence" value="ECO:0007669"/>
    <property type="project" value="InterPro"/>
</dbReference>
<evidence type="ECO:0000313" key="10">
    <source>
        <dbReference type="Proteomes" id="UP000076881"/>
    </source>
</evidence>
<dbReference type="InterPro" id="IPR013780">
    <property type="entry name" value="Glyco_hydro_b"/>
</dbReference>
<comment type="caution">
    <text evidence="9">The sequence shown here is derived from an EMBL/GenBank/DDBJ whole genome shotgun (WGS) entry which is preliminary data.</text>
</comment>
<dbReference type="Proteomes" id="UP000076881">
    <property type="component" value="Unassembled WGS sequence"/>
</dbReference>
<sequence length="1247" mass="137813">MCKTRKVKESLCVPYLGKSSTNMVELAPAIAPSVVPSDSNQQIIPGSITTPLETRASCHFLSNYVLIPNKGSSAGFLEFILPLVQQNDTITHFKYAFDACALASLSTRVGAGKDLEKLALAQYTRALAAVSMALKDPGVAKLDASLAAVFLLGLFEHITAKHIMAWGMHIEGAVRLAGTGGDNQSSLRIAVQMQMITFMLSTGTAPSVDVLNWADGTAGDGCTLQCMKLSIRAADLGAKISRLLIRLPRTSENVDSIQGLIRQCKDLDREFTKWASNLSEHFQRKTATWVFEVPLEYAKAEVFPGRVDVYQDLWASYMWNMMRCSRIILASKVIRSAAWICCPMNYRTTPEFALASATCTEMIADIIASIPYHLGWSANNEEPFAQATSSGFACGNNDAQKSLAGFFLTSPLACVQGQDFTTDSQRAWVQGRLEYIAKELGVRYAGTLTKLNLRIPSMLIRRDRLVADLCRLSPDFEMSLMAKTTTPAENSPESASEEIIAVQKRIVQCRIARLVEEVMGASGQVNEASARGLAVDGTSFALNGEGVSYRFHVDNTTGDLLGDHFGGLVPENGLMQPVGPVQGWVNVIGRQQREYPDLGRGDFRTPAFQIQQASGTTVSELKYQSHETVNGKPALKGLPSTFGSDDDVSTVVVHMYDNYSAVAVDLMYSIFPKYDAVVRSVNLTNKGNETITLNKLSSFSVDLPYGDYDLVHLNGDWYREAHKVRRRVEYGSQGFASNAGYSSAQHNPFMALVDPSATESQGQAWGFSLVYTGSHSFEVEKGSEGLTRAMVGVNPLSFSWPLAPGETFTSPEVVAVYSDQGLGGMSRKFHRLYRKHLIKSKFATETRPALLNSWEGLYFDYNETTIARLARQTAQLGVRMFVLDDGWFGDKYPRVSDNAGLGDWVPNPARFPSGFDKLINNITHLKSGNSSQDLKFGLWFEPEMVNPNSTLYVDHPDWAMHVGNYPRTLTRNELVLNLALPEVLDYIVDAVSKILKSSPISYVKWDNNRGIHEMPHPYTNHQYMLGVYQVYDRLTTAFPDVIWEGCASGGARFDPGILQYFPQVWTSDDTDAVERITIQTGTSLVYPPSAMAAHVAAVPNGLTKRTTPLSFRAHVAMMAGSFGFELDPAHLEEEDRQMIPGIVALQEKINPIVVQGDMWRLNLPDDSNWPATLFTSEDGKQAVLFYFQIKAHYNNLFPSLKLQGLDPQASYRVDGNMTLSGSTLMRFGLQYTFDGDYQSRVVMLEKQ</sequence>
<evidence type="ECO:0000313" key="9">
    <source>
        <dbReference type="EMBL" id="OAA75905.1"/>
    </source>
</evidence>
<dbReference type="STRING" id="1081108.A0A168G1S5"/>
<dbReference type="Gene3D" id="2.70.98.60">
    <property type="entry name" value="alpha-galactosidase from lactobacil brevis"/>
    <property type="match status" value="1"/>
</dbReference>
<gene>
    <name evidence="9" type="ORF">LEL_05589</name>
</gene>
<evidence type="ECO:0000259" key="8">
    <source>
        <dbReference type="Pfam" id="PF16875"/>
    </source>
</evidence>
<keyword evidence="4" id="KW-0325">Glycoprotein</keyword>
<dbReference type="SUPFAM" id="SSF51445">
    <property type="entry name" value="(Trans)glycosidases"/>
    <property type="match status" value="1"/>
</dbReference>
<dbReference type="Gene3D" id="3.20.20.70">
    <property type="entry name" value="Aldolase class I"/>
    <property type="match status" value="1"/>
</dbReference>
<dbReference type="EMBL" id="AZHF01000004">
    <property type="protein sequence ID" value="OAA75905.1"/>
    <property type="molecule type" value="Genomic_DNA"/>
</dbReference>
<protein>
    <recommendedName>
        <fullName evidence="2">alpha-galactosidase</fullName>
        <ecNumber evidence="2">3.2.1.22</ecNumber>
    </recommendedName>
</protein>
<dbReference type="AlphaFoldDB" id="A0A168G1S5"/>
<dbReference type="Pfam" id="PF16874">
    <property type="entry name" value="Glyco_hydro_36C"/>
    <property type="match status" value="1"/>
</dbReference>
<comment type="catalytic activity">
    <reaction evidence="1">
        <text>Hydrolysis of terminal, non-reducing alpha-D-galactose residues in alpha-D-galactosides, including galactose oligosaccharides, galactomannans and galactolipids.</text>
        <dbReference type="EC" id="3.2.1.22"/>
    </reaction>
</comment>
<evidence type="ECO:0000256" key="5">
    <source>
        <dbReference type="ARBA" id="ARBA00023242"/>
    </source>
</evidence>
<evidence type="ECO:0000256" key="2">
    <source>
        <dbReference type="ARBA" id="ARBA00012755"/>
    </source>
</evidence>
<dbReference type="EC" id="3.2.1.22" evidence="2"/>
<dbReference type="PANTHER" id="PTHR38791:SF13">
    <property type="entry name" value="ZN(2)-C6 FUNGAL-TYPE DOMAIN-CONTAINING PROTEIN"/>
    <property type="match status" value="1"/>
</dbReference>
<evidence type="ECO:0000256" key="3">
    <source>
        <dbReference type="ARBA" id="ARBA00022801"/>
    </source>
</evidence>
<keyword evidence="5" id="KW-0539">Nucleus</keyword>
<organism evidence="9 10">
    <name type="scientific">Akanthomyces lecanii RCEF 1005</name>
    <dbReference type="NCBI Taxonomy" id="1081108"/>
    <lineage>
        <taxon>Eukaryota</taxon>
        <taxon>Fungi</taxon>
        <taxon>Dikarya</taxon>
        <taxon>Ascomycota</taxon>
        <taxon>Pezizomycotina</taxon>
        <taxon>Sordariomycetes</taxon>
        <taxon>Hypocreomycetidae</taxon>
        <taxon>Hypocreales</taxon>
        <taxon>Cordycipitaceae</taxon>
        <taxon>Akanthomyces</taxon>
        <taxon>Cordyceps confragosa</taxon>
    </lineage>
</organism>
<dbReference type="InterPro" id="IPR038417">
    <property type="entry name" value="Alpga-gal_N_sf"/>
</dbReference>
<dbReference type="OrthoDB" id="5795902at2759"/>
<feature type="domain" description="Glycosyl hydrolase family 36 C-terminal" evidence="7">
    <location>
        <begin position="1169"/>
        <end position="1244"/>
    </location>
</feature>
<reference evidence="9 10" key="1">
    <citation type="journal article" date="2016" name="Genome Biol. Evol.">
        <title>Divergent and convergent evolution of fungal pathogenicity.</title>
        <authorList>
            <person name="Shang Y."/>
            <person name="Xiao G."/>
            <person name="Zheng P."/>
            <person name="Cen K."/>
            <person name="Zhan S."/>
            <person name="Wang C."/>
        </authorList>
    </citation>
    <scope>NUCLEOTIDE SEQUENCE [LARGE SCALE GENOMIC DNA]</scope>
    <source>
        <strain evidence="9 10">RCEF 1005</strain>
    </source>
</reference>
<dbReference type="CDD" id="cd14791">
    <property type="entry name" value="GH36"/>
    <property type="match status" value="1"/>
</dbReference>
<keyword evidence="3 9" id="KW-0378">Hydrolase</keyword>
<dbReference type="InterPro" id="IPR031704">
    <property type="entry name" value="Glyco_hydro_36_N"/>
</dbReference>
<proteinExistence type="predicted"/>
<dbReference type="PRINTS" id="PR00743">
    <property type="entry name" value="GLHYDRLASE36"/>
</dbReference>
<feature type="domain" description="Glycosyl hydrolase family 36 N-terminal" evidence="8">
    <location>
        <begin position="588"/>
        <end position="803"/>
    </location>
</feature>
<dbReference type="FunFam" id="3.20.20.70:FF:000118">
    <property type="entry name" value="Alpha-galactosidase"/>
    <property type="match status" value="1"/>
</dbReference>
<dbReference type="InterPro" id="IPR021858">
    <property type="entry name" value="Fun_TF"/>
</dbReference>
<name>A0A168G1S5_CORDF</name>
<dbReference type="InterPro" id="IPR031705">
    <property type="entry name" value="Glyco_hydro_36_C"/>
</dbReference>
<dbReference type="PANTHER" id="PTHR38791">
    <property type="entry name" value="ZN(II)2CYS6 TRANSCRIPTION FACTOR (EUROFUNG)-RELATED-RELATED"/>
    <property type="match status" value="1"/>
</dbReference>
<dbReference type="InterPro" id="IPR002252">
    <property type="entry name" value="Glyco_hydro_36"/>
</dbReference>
<dbReference type="Pfam" id="PF11951">
    <property type="entry name" value="Fungal_trans_2"/>
    <property type="match status" value="1"/>
</dbReference>
<keyword evidence="6" id="KW-0326">Glycosidase</keyword>
<dbReference type="GO" id="GO:0004557">
    <property type="term" value="F:alpha-galactosidase activity"/>
    <property type="evidence" value="ECO:0007669"/>
    <property type="project" value="UniProtKB-EC"/>
</dbReference>
<dbReference type="Pfam" id="PF16875">
    <property type="entry name" value="Glyco_hydro_36N"/>
    <property type="match status" value="1"/>
</dbReference>
<dbReference type="InterPro" id="IPR053175">
    <property type="entry name" value="DHMBA_Reg_Transcription_Factor"/>
</dbReference>
<dbReference type="InterPro" id="IPR000111">
    <property type="entry name" value="Glyco_hydro_27/36_CS"/>
</dbReference>
<evidence type="ECO:0000256" key="1">
    <source>
        <dbReference type="ARBA" id="ARBA00001255"/>
    </source>
</evidence>
<evidence type="ECO:0000259" key="7">
    <source>
        <dbReference type="Pfam" id="PF16874"/>
    </source>
</evidence>
<dbReference type="PROSITE" id="PS00512">
    <property type="entry name" value="ALPHA_GALACTOSIDASE"/>
    <property type="match status" value="1"/>
</dbReference>
<dbReference type="Gene3D" id="2.60.40.1180">
    <property type="entry name" value="Golgi alpha-mannosidase II"/>
    <property type="match status" value="1"/>
</dbReference>
<dbReference type="Pfam" id="PF02065">
    <property type="entry name" value="Melibiase"/>
    <property type="match status" value="1"/>
</dbReference>
<dbReference type="InterPro" id="IPR017853">
    <property type="entry name" value="GH"/>
</dbReference>
<keyword evidence="10" id="KW-1185">Reference proteome</keyword>